<dbReference type="PROSITE" id="PS50887">
    <property type="entry name" value="GGDEF"/>
    <property type="match status" value="1"/>
</dbReference>
<dbReference type="SMART" id="SM00267">
    <property type="entry name" value="GGDEF"/>
    <property type="match status" value="1"/>
</dbReference>
<dbReference type="NCBIfam" id="TIGR00254">
    <property type="entry name" value="GGDEF"/>
    <property type="match status" value="1"/>
</dbReference>
<dbReference type="InterPro" id="IPR000160">
    <property type="entry name" value="GGDEF_dom"/>
</dbReference>
<dbReference type="Gene3D" id="1.10.3210.10">
    <property type="entry name" value="Hypothetical protein af1432"/>
    <property type="match status" value="1"/>
</dbReference>
<dbReference type="Gene3D" id="3.30.70.270">
    <property type="match status" value="1"/>
</dbReference>
<comment type="caution">
    <text evidence="4">The sequence shown here is derived from an EMBL/GenBank/DDBJ whole genome shotgun (WGS) entry which is preliminary data.</text>
</comment>
<dbReference type="SMART" id="SM00065">
    <property type="entry name" value="GAF"/>
    <property type="match status" value="2"/>
</dbReference>
<dbReference type="InterPro" id="IPR037522">
    <property type="entry name" value="HD_GYP_dom"/>
</dbReference>
<evidence type="ECO:0000313" key="4">
    <source>
        <dbReference type="EMBL" id="TMJ07366.1"/>
    </source>
</evidence>
<dbReference type="SUPFAM" id="SSF109604">
    <property type="entry name" value="HD-domain/PDEase-like"/>
    <property type="match status" value="1"/>
</dbReference>
<dbReference type="Proteomes" id="UP000318661">
    <property type="component" value="Unassembled WGS sequence"/>
</dbReference>
<name>A0A537LHC4_9BACT</name>
<sequence length="738" mass="77957">MPDMTGEQAGAGLLIVAGLVALGIVSGLAARLIPAIVAVPAGAAAILLLAARGIAQSRAAAARAVEVRSIRAVFAAGGNLLGTLDETRVLRHAAEAGARLSAHAGAGLLYLPEEGGRFALRAAWGLDGPMREQAELPALAPTVAEAATTRKTVMVSLQGTAGAYRTGCLLPLHGKSGLVGVLALLSQKPASAFRPEIPALEYYAAHTALAIGNSRLYGQVQEMFISSITALAAAVDAKDAYTHGHSEDIADLATMIARELQLSPQDVEKVRLAGLLHDVGKIGIPDAILRKPGRLDPAERAVMMTHVTLGASILDKPGPLRDLVAIVRHHHEHYDGHGYPNGLRGSEIPIGSAILAVAEAFDAMTSQRAYHAARPVDAALEELQGHAGTQFHPQVVDALARIVARERDTGSPWFLALETRINTPVTGSVTGNQAPAASEDAAMVWQLTQQLRETGDLAQLLTMLAATTAKLISCAGCAVLLLDERGSTLSVEATTSAEPAPGTVFPRSRSPLWQAVEQRAIQRTGEHSGVVVPLVAGGQAVGVLQAEEIDRQGERLLAIIAETAAPAVQAALLRARAERSAAADELTGLLNRRSLVAHLHQEVARQKRYGTRFALVLTDIIGLAAFNAQHGYDAGDDLIRRTGELLAANVRQVDFPARLVGGTLALLMPEVDRVEAERAVRRLQAMVNEREVTILGRFMRAQPLRWAVACCPEDGTDADLLLATIERRLQAEPEPSPH</sequence>
<feature type="domain" description="HD-GYP" evidence="3">
    <location>
        <begin position="220"/>
        <end position="415"/>
    </location>
</feature>
<keyword evidence="1" id="KW-1133">Transmembrane helix</keyword>
<dbReference type="SUPFAM" id="SSF55781">
    <property type="entry name" value="GAF domain-like"/>
    <property type="match status" value="2"/>
</dbReference>
<dbReference type="InterPro" id="IPR003607">
    <property type="entry name" value="HD/PDEase_dom"/>
</dbReference>
<feature type="domain" description="GGDEF" evidence="2">
    <location>
        <begin position="611"/>
        <end position="738"/>
    </location>
</feature>
<dbReference type="SMART" id="SM00471">
    <property type="entry name" value="HDc"/>
    <property type="match status" value="1"/>
</dbReference>
<accession>A0A537LHC4</accession>
<dbReference type="Gene3D" id="3.30.450.40">
    <property type="match status" value="2"/>
</dbReference>
<gene>
    <name evidence="4" type="ORF">E6G99_06985</name>
</gene>
<reference evidence="4 5" key="1">
    <citation type="journal article" date="2019" name="Nat. Microbiol.">
        <title>Mediterranean grassland soil C-N compound turnover is dependent on rainfall and depth, and is mediated by genomically divergent microorganisms.</title>
        <authorList>
            <person name="Diamond S."/>
            <person name="Andeer P.F."/>
            <person name="Li Z."/>
            <person name="Crits-Christoph A."/>
            <person name="Burstein D."/>
            <person name="Anantharaman K."/>
            <person name="Lane K.R."/>
            <person name="Thomas B.C."/>
            <person name="Pan C."/>
            <person name="Northen T.R."/>
            <person name="Banfield J.F."/>
        </authorList>
    </citation>
    <scope>NUCLEOTIDE SEQUENCE [LARGE SCALE GENOMIC DNA]</scope>
    <source>
        <strain evidence="4">NP_2</strain>
    </source>
</reference>
<dbReference type="NCBIfam" id="TIGR00277">
    <property type="entry name" value="HDIG"/>
    <property type="match status" value="1"/>
</dbReference>
<dbReference type="InterPro" id="IPR003018">
    <property type="entry name" value="GAF"/>
</dbReference>
<keyword evidence="1" id="KW-0472">Membrane</keyword>
<evidence type="ECO:0000259" key="2">
    <source>
        <dbReference type="PROSITE" id="PS50887"/>
    </source>
</evidence>
<dbReference type="EMBL" id="VBAJ01000182">
    <property type="protein sequence ID" value="TMJ07366.1"/>
    <property type="molecule type" value="Genomic_DNA"/>
</dbReference>
<dbReference type="InterPro" id="IPR029787">
    <property type="entry name" value="Nucleotide_cyclase"/>
</dbReference>
<organism evidence="4 5">
    <name type="scientific">Candidatus Segetimicrobium genomatis</name>
    <dbReference type="NCBI Taxonomy" id="2569760"/>
    <lineage>
        <taxon>Bacteria</taxon>
        <taxon>Bacillati</taxon>
        <taxon>Candidatus Sysuimicrobiota</taxon>
        <taxon>Candidatus Sysuimicrobiia</taxon>
        <taxon>Candidatus Sysuimicrobiales</taxon>
        <taxon>Candidatus Segetimicrobiaceae</taxon>
        <taxon>Candidatus Segetimicrobium</taxon>
    </lineage>
</organism>
<dbReference type="Pfam" id="PF13492">
    <property type="entry name" value="GAF_3"/>
    <property type="match status" value="1"/>
</dbReference>
<protein>
    <submittedName>
        <fullName evidence="4">Diguanylate cyclase</fullName>
    </submittedName>
</protein>
<dbReference type="Pfam" id="PF13487">
    <property type="entry name" value="HD_5"/>
    <property type="match status" value="1"/>
</dbReference>
<dbReference type="AlphaFoldDB" id="A0A537LHC4"/>
<evidence type="ECO:0000259" key="3">
    <source>
        <dbReference type="PROSITE" id="PS51832"/>
    </source>
</evidence>
<dbReference type="SUPFAM" id="SSF55073">
    <property type="entry name" value="Nucleotide cyclase"/>
    <property type="match status" value="1"/>
</dbReference>
<dbReference type="InterPro" id="IPR043128">
    <property type="entry name" value="Rev_trsase/Diguanyl_cyclase"/>
</dbReference>
<dbReference type="CDD" id="cd01949">
    <property type="entry name" value="GGDEF"/>
    <property type="match status" value="1"/>
</dbReference>
<feature type="transmembrane region" description="Helical" evidence="1">
    <location>
        <begin position="36"/>
        <end position="55"/>
    </location>
</feature>
<evidence type="ECO:0000256" key="1">
    <source>
        <dbReference type="SAM" id="Phobius"/>
    </source>
</evidence>
<evidence type="ECO:0000313" key="5">
    <source>
        <dbReference type="Proteomes" id="UP000318661"/>
    </source>
</evidence>
<dbReference type="Pfam" id="PF00990">
    <property type="entry name" value="GGDEF"/>
    <property type="match status" value="1"/>
</dbReference>
<dbReference type="InterPro" id="IPR006675">
    <property type="entry name" value="HDIG_dom"/>
</dbReference>
<dbReference type="PANTHER" id="PTHR43155:SF2">
    <property type="entry name" value="CYCLIC DI-GMP PHOSPHODIESTERASE PA4108"/>
    <property type="match status" value="1"/>
</dbReference>
<proteinExistence type="predicted"/>
<dbReference type="CDD" id="cd00077">
    <property type="entry name" value="HDc"/>
    <property type="match status" value="1"/>
</dbReference>
<keyword evidence="1" id="KW-0812">Transmembrane</keyword>
<feature type="transmembrane region" description="Helical" evidence="1">
    <location>
        <begin position="12"/>
        <end position="30"/>
    </location>
</feature>
<dbReference type="PROSITE" id="PS51832">
    <property type="entry name" value="HD_GYP"/>
    <property type="match status" value="1"/>
</dbReference>
<dbReference type="PANTHER" id="PTHR43155">
    <property type="entry name" value="CYCLIC DI-GMP PHOSPHODIESTERASE PA4108-RELATED"/>
    <property type="match status" value="1"/>
</dbReference>
<dbReference type="InterPro" id="IPR029016">
    <property type="entry name" value="GAF-like_dom_sf"/>
</dbReference>